<keyword evidence="3" id="KW-1185">Reference proteome</keyword>
<dbReference type="EMBL" id="JAAMOB010000004">
    <property type="protein sequence ID" value="KAF4114054.1"/>
    <property type="molecule type" value="Genomic_DNA"/>
</dbReference>
<reference evidence="2 3" key="1">
    <citation type="submission" date="2020-04" db="EMBL/GenBank/DDBJ databases">
        <title>Chromosome-level genome assembly of a cyprinid fish Onychostoma macrolepis by integration of Nanopore Sequencing, Bionano and Hi-C technology.</title>
        <authorList>
            <person name="Wang D."/>
        </authorList>
    </citation>
    <scope>NUCLEOTIDE SEQUENCE [LARGE SCALE GENOMIC DNA]</scope>
    <source>
        <strain evidence="2">SWU-2019</strain>
        <tissue evidence="2">Muscle</tissue>
    </source>
</reference>
<evidence type="ECO:0000256" key="1">
    <source>
        <dbReference type="SAM" id="MobiDB-lite"/>
    </source>
</evidence>
<feature type="compositionally biased region" description="Low complexity" evidence="1">
    <location>
        <begin position="282"/>
        <end position="291"/>
    </location>
</feature>
<proteinExistence type="predicted"/>
<organism evidence="2 3">
    <name type="scientific">Onychostoma macrolepis</name>
    <dbReference type="NCBI Taxonomy" id="369639"/>
    <lineage>
        <taxon>Eukaryota</taxon>
        <taxon>Metazoa</taxon>
        <taxon>Chordata</taxon>
        <taxon>Craniata</taxon>
        <taxon>Vertebrata</taxon>
        <taxon>Euteleostomi</taxon>
        <taxon>Actinopterygii</taxon>
        <taxon>Neopterygii</taxon>
        <taxon>Teleostei</taxon>
        <taxon>Ostariophysi</taxon>
        <taxon>Cypriniformes</taxon>
        <taxon>Cyprinidae</taxon>
        <taxon>Acrossocheilinae</taxon>
        <taxon>Onychostoma</taxon>
    </lineage>
</organism>
<dbReference type="Proteomes" id="UP000579812">
    <property type="component" value="Unassembled WGS sequence"/>
</dbReference>
<protein>
    <submittedName>
        <fullName evidence="2">Uncharacterized protein</fullName>
    </submittedName>
</protein>
<dbReference type="AlphaFoldDB" id="A0A7J6D4S2"/>
<evidence type="ECO:0000313" key="2">
    <source>
        <dbReference type="EMBL" id="KAF4114054.1"/>
    </source>
</evidence>
<feature type="region of interest" description="Disordered" evidence="1">
    <location>
        <begin position="258"/>
        <end position="300"/>
    </location>
</feature>
<comment type="caution">
    <text evidence="2">The sequence shown here is derived from an EMBL/GenBank/DDBJ whole genome shotgun (WGS) entry which is preliminary data.</text>
</comment>
<gene>
    <name evidence="2" type="ORF">G5714_004277</name>
</gene>
<name>A0A7J6D4S2_9TELE</name>
<feature type="region of interest" description="Disordered" evidence="1">
    <location>
        <begin position="182"/>
        <end position="203"/>
    </location>
</feature>
<accession>A0A7J6D4S2</accession>
<sequence>MGTKKKEIPDTLLEDSTLLMNTDEECTSSPVQIEVPVDSDMNTLERKLDKRSKKDSEDDTIVGKRIRVAKHLWEDEDDDPPTAVATVSGTKFFTSVFPVDAEIPQIKEMLNRSSMHLGSPGSLPSPSNPVQIEEIVPGSGVYVSRSVWRSACQASSGTSMARILLLGVFDIETLVKSNLRAVPRQPSTASEASEIRPDNAPPHACLRRLVNRYPRDATNRAGEGQQLGRNLLVTAQVHAPVHRSTNRTLQGRARSFANAVPLPQPQSFANGGSGVGVRRQEASSSAGSSSGTKDCKTPQP</sequence>
<evidence type="ECO:0000313" key="3">
    <source>
        <dbReference type="Proteomes" id="UP000579812"/>
    </source>
</evidence>